<accession>A0A8J2L3H2</accession>
<sequence length="558" mass="63220">MSGRKRLRTLSGFDETKWPSEMSDTSDELQEFINTIPSMVSYIFLSNLRNVRLLKVCRQVCYSWNVTASESLGACSMVRINEGDSKLSAFTALLLRRSFGPLQRLPMPFKNFNVTGMSFTDPIFLNLVHLPHIAIKSLRLKNDNAMPNLDQAQLGRVLASKSPGITDLIICRLDNLPINNPLLTSDGIKLTALKRLIFSDSCLHPTHTQFVANILSLCKPEEMELTVRDGVHLIKLLSQDKLQNLKVLDIILTGNYSNAWEHLVALRFLRLKSFGFYTQVVVSNLGDLQNWGLLCQSVSQSVTEFSTNLPVSTNSVLRFPNVEILKVQNNSSMSALTPDRFPALSRVTYTVTNPLGLILENDILPHPGVHSVTLSISTEEPAQNELFDEKFQNLLTYLKRQFPNVSSLEFSIKKFHPVTIADICEAFPRLTTITLDGECSFFCFSSMRDHMVTSYLELGWPVEKIPRRKSITDFMELECLTFGPAFFVTPEIVIHCLPRLPKLRRIEFQWNPSLSRPLLRDSIGHLQRIVISNAVENISHPWLVQVFSMLPNAYHIPN</sequence>
<keyword evidence="2" id="KW-1185">Reference proteome</keyword>
<dbReference type="AlphaFoldDB" id="A0A8J2L3H2"/>
<reference evidence="1" key="1">
    <citation type="submission" date="2021-06" db="EMBL/GenBank/DDBJ databases">
        <authorList>
            <person name="Hodson N. C."/>
            <person name="Mongue J. A."/>
            <person name="Jaron S. K."/>
        </authorList>
    </citation>
    <scope>NUCLEOTIDE SEQUENCE</scope>
</reference>
<gene>
    <name evidence="1" type="ORF">AFUS01_LOCUS25408</name>
</gene>
<protein>
    <recommendedName>
        <fullName evidence="3">F-box domain-containing protein</fullName>
    </recommendedName>
</protein>
<evidence type="ECO:0000313" key="2">
    <source>
        <dbReference type="Proteomes" id="UP000708208"/>
    </source>
</evidence>
<evidence type="ECO:0008006" key="3">
    <source>
        <dbReference type="Google" id="ProtNLM"/>
    </source>
</evidence>
<dbReference type="Proteomes" id="UP000708208">
    <property type="component" value="Unassembled WGS sequence"/>
</dbReference>
<evidence type="ECO:0000313" key="1">
    <source>
        <dbReference type="EMBL" id="CAG7786859.1"/>
    </source>
</evidence>
<organism evidence="1 2">
    <name type="scientific">Allacma fusca</name>
    <dbReference type="NCBI Taxonomy" id="39272"/>
    <lineage>
        <taxon>Eukaryota</taxon>
        <taxon>Metazoa</taxon>
        <taxon>Ecdysozoa</taxon>
        <taxon>Arthropoda</taxon>
        <taxon>Hexapoda</taxon>
        <taxon>Collembola</taxon>
        <taxon>Symphypleona</taxon>
        <taxon>Sminthuridae</taxon>
        <taxon>Allacma</taxon>
    </lineage>
</organism>
<dbReference type="EMBL" id="CAJVCH010328112">
    <property type="protein sequence ID" value="CAG7786859.1"/>
    <property type="molecule type" value="Genomic_DNA"/>
</dbReference>
<comment type="caution">
    <text evidence="1">The sequence shown here is derived from an EMBL/GenBank/DDBJ whole genome shotgun (WGS) entry which is preliminary data.</text>
</comment>
<proteinExistence type="predicted"/>
<name>A0A8J2L3H2_9HEXA</name>